<evidence type="ECO:0000256" key="1">
    <source>
        <dbReference type="ARBA" id="ARBA00023015"/>
    </source>
</evidence>
<keyword evidence="2 4" id="KW-0238">DNA-binding</keyword>
<dbReference type="InterPro" id="IPR009057">
    <property type="entry name" value="Homeodomain-like_sf"/>
</dbReference>
<dbReference type="PRINTS" id="PR00455">
    <property type="entry name" value="HTHTETR"/>
</dbReference>
<evidence type="ECO:0000256" key="3">
    <source>
        <dbReference type="ARBA" id="ARBA00023163"/>
    </source>
</evidence>
<dbReference type="Gene3D" id="1.10.357.10">
    <property type="entry name" value="Tetracycline Repressor, domain 2"/>
    <property type="match status" value="1"/>
</dbReference>
<dbReference type="PROSITE" id="PS50977">
    <property type="entry name" value="HTH_TETR_2"/>
    <property type="match status" value="1"/>
</dbReference>
<evidence type="ECO:0000256" key="4">
    <source>
        <dbReference type="PROSITE-ProRule" id="PRU00335"/>
    </source>
</evidence>
<evidence type="ECO:0000313" key="7">
    <source>
        <dbReference type="EMBL" id="MCE2594293.1"/>
    </source>
</evidence>
<protein>
    <submittedName>
        <fullName evidence="7">TetR/AcrR family transcriptional regulator</fullName>
    </submittedName>
</protein>
<reference evidence="7 8" key="1">
    <citation type="journal article" date="2022" name="Environ. Microbiol. Rep.">
        <title>Eco-phylogenetic analyses reveal divergent evolution of vitamin B12 metabolism in the marine bacterial family 'Psychromonadaceae'.</title>
        <authorList>
            <person name="Jin X."/>
            <person name="Yang Y."/>
            <person name="Cao H."/>
            <person name="Gao B."/>
            <person name="Zhao Z."/>
        </authorList>
    </citation>
    <scope>NUCLEOTIDE SEQUENCE [LARGE SCALE GENOMIC DNA]</scope>
    <source>
        <strain evidence="7 8">MKS20</strain>
    </source>
</reference>
<keyword evidence="5" id="KW-0812">Transmembrane</keyword>
<sequence>MTTQTRKAREVAEREELLLDLAIEIIEEHSFAQLTMDKLTARSEYSKGTVYNHFSSKEDLWCALCARGLRIQKSMFGKLANFEGNSRERILALSFGYELFTLCYPILTMVSLRVMSPAVFEKASPARIKALGETEDEMVEMLKGMIETAMANNELSRRYEDNLYQVTFAIWAMSFGSVTILRNSTPTPCLERIDIDSAVLVNASIVLDGLQWQPYSWDWDYKASWQRIAEEIFYEELATLNK</sequence>
<feature type="transmembrane region" description="Helical" evidence="5">
    <location>
        <begin position="90"/>
        <end position="107"/>
    </location>
</feature>
<keyword evidence="3" id="KW-0804">Transcription</keyword>
<dbReference type="InterPro" id="IPR050109">
    <property type="entry name" value="HTH-type_TetR-like_transc_reg"/>
</dbReference>
<dbReference type="Gene3D" id="1.10.10.60">
    <property type="entry name" value="Homeodomain-like"/>
    <property type="match status" value="1"/>
</dbReference>
<accession>A0ABS8W7U4</accession>
<evidence type="ECO:0000313" key="8">
    <source>
        <dbReference type="Proteomes" id="UP001201273"/>
    </source>
</evidence>
<dbReference type="RefSeq" id="WP_233051850.1">
    <property type="nucleotide sequence ID" value="NZ_JAIMJA010000004.1"/>
</dbReference>
<dbReference type="Pfam" id="PF00440">
    <property type="entry name" value="TetR_N"/>
    <property type="match status" value="1"/>
</dbReference>
<organism evidence="7 8">
    <name type="scientific">Motilimonas cestriensis</name>
    <dbReference type="NCBI Taxonomy" id="2742685"/>
    <lineage>
        <taxon>Bacteria</taxon>
        <taxon>Pseudomonadati</taxon>
        <taxon>Pseudomonadota</taxon>
        <taxon>Gammaproteobacteria</taxon>
        <taxon>Alteromonadales</taxon>
        <taxon>Alteromonadales genera incertae sedis</taxon>
        <taxon>Motilimonas</taxon>
    </lineage>
</organism>
<name>A0ABS8W7U4_9GAMM</name>
<dbReference type="Proteomes" id="UP001201273">
    <property type="component" value="Unassembled WGS sequence"/>
</dbReference>
<evidence type="ECO:0000256" key="2">
    <source>
        <dbReference type="ARBA" id="ARBA00023125"/>
    </source>
</evidence>
<keyword evidence="5" id="KW-0472">Membrane</keyword>
<gene>
    <name evidence="7" type="ORF">K6Y31_05625</name>
</gene>
<comment type="caution">
    <text evidence="7">The sequence shown here is derived from an EMBL/GenBank/DDBJ whole genome shotgun (WGS) entry which is preliminary data.</text>
</comment>
<dbReference type="PANTHER" id="PTHR30055:SF234">
    <property type="entry name" value="HTH-TYPE TRANSCRIPTIONAL REGULATOR BETI"/>
    <property type="match status" value="1"/>
</dbReference>
<proteinExistence type="predicted"/>
<dbReference type="EMBL" id="JAIMJA010000004">
    <property type="protein sequence ID" value="MCE2594293.1"/>
    <property type="molecule type" value="Genomic_DNA"/>
</dbReference>
<evidence type="ECO:0000256" key="5">
    <source>
        <dbReference type="SAM" id="Phobius"/>
    </source>
</evidence>
<keyword evidence="8" id="KW-1185">Reference proteome</keyword>
<dbReference type="PANTHER" id="PTHR30055">
    <property type="entry name" value="HTH-TYPE TRANSCRIPTIONAL REGULATOR RUTR"/>
    <property type="match status" value="1"/>
</dbReference>
<keyword evidence="1" id="KW-0805">Transcription regulation</keyword>
<dbReference type="SUPFAM" id="SSF46689">
    <property type="entry name" value="Homeodomain-like"/>
    <property type="match status" value="1"/>
</dbReference>
<dbReference type="InterPro" id="IPR001647">
    <property type="entry name" value="HTH_TetR"/>
</dbReference>
<keyword evidence="5" id="KW-1133">Transmembrane helix</keyword>
<feature type="domain" description="HTH tetR-type" evidence="6">
    <location>
        <begin position="12"/>
        <end position="72"/>
    </location>
</feature>
<evidence type="ECO:0000259" key="6">
    <source>
        <dbReference type="PROSITE" id="PS50977"/>
    </source>
</evidence>
<feature type="DNA-binding region" description="H-T-H motif" evidence="4">
    <location>
        <begin position="35"/>
        <end position="54"/>
    </location>
</feature>